<dbReference type="AlphaFoldDB" id="A0A4Y1WVM2"/>
<dbReference type="RefSeq" id="WP_276707740.1">
    <property type="nucleotide sequence ID" value="NZ_DBFOEH010000016.1"/>
</dbReference>
<dbReference type="Proteomes" id="UP000318946">
    <property type="component" value="Chromosome"/>
</dbReference>
<evidence type="ECO:0000313" key="2">
    <source>
        <dbReference type="EMBL" id="BBL04484.1"/>
    </source>
</evidence>
<evidence type="ECO:0000313" key="3">
    <source>
        <dbReference type="Proteomes" id="UP000318946"/>
    </source>
</evidence>
<dbReference type="EMBL" id="AP019735">
    <property type="protein sequence ID" value="BBL04484.1"/>
    <property type="molecule type" value="Genomic_DNA"/>
</dbReference>
<keyword evidence="3" id="KW-1185">Reference proteome</keyword>
<organism evidence="2 3">
    <name type="scientific">Alistipes communis</name>
    <dbReference type="NCBI Taxonomy" id="2585118"/>
    <lineage>
        <taxon>Bacteria</taxon>
        <taxon>Pseudomonadati</taxon>
        <taxon>Bacteroidota</taxon>
        <taxon>Bacteroidia</taxon>
        <taxon>Bacteroidales</taxon>
        <taxon>Rikenellaceae</taxon>
        <taxon>Alistipes</taxon>
    </lineage>
</organism>
<name>A0A4Y1WVM2_9BACT</name>
<reference evidence="3" key="1">
    <citation type="submission" date="2019-06" db="EMBL/GenBank/DDBJ databases">
        <title>Alistipes onderdonkii subsp. vulgaris subsp. nov., Alistipes dispar sp. nov. and Alistipes communis sp. nov., isolated from human faeces, and creation of Alistipes onderdonkii subsp. onderdonkii subsp. nov.</title>
        <authorList>
            <person name="Sakamoto M."/>
            <person name="Ikeyama N."/>
            <person name="Ogata Y."/>
            <person name="Suda W."/>
            <person name="Iino T."/>
            <person name="Hattori M."/>
            <person name="Ohkuma M."/>
        </authorList>
    </citation>
    <scope>NUCLEOTIDE SEQUENCE [LARGE SCALE GENOMIC DNA]</scope>
    <source>
        <strain evidence="3">5CBH24</strain>
    </source>
</reference>
<feature type="region of interest" description="Disordered" evidence="1">
    <location>
        <begin position="1"/>
        <end position="24"/>
    </location>
</feature>
<dbReference type="KEGG" id="acou:A5CBH24_17970"/>
<sequence length="137" mass="14966">MKWIPEGAVTGHRSKRPNVSGPQSECAGLEAYSAIESTSLCLPTLNSRSCDAGCEATATDRFTADDAEAVTSPPPDRTAIQASNMVSHLCIESKDNEKIRTVKLFRPRIGAPEDERLNPNIKRLNRIRTARSALETK</sequence>
<protein>
    <submittedName>
        <fullName evidence="2">Uncharacterized protein</fullName>
    </submittedName>
</protein>
<accession>A0A4Y1WVM2</accession>
<proteinExistence type="predicted"/>
<gene>
    <name evidence="2" type="ORF">A5CBH24_17970</name>
</gene>
<evidence type="ECO:0000256" key="1">
    <source>
        <dbReference type="SAM" id="MobiDB-lite"/>
    </source>
</evidence>